<sequence length="95" mass="10454">MLQKVWTKRIRFVGTCSGNISRLSSALVPSLPLGVLSPAPGSLESADGFIWMLLEATYNYQRLLDFLPNMCASHVTLRNVGMYVYVAVDFVAIGD</sequence>
<name>A0AAD3SVX2_NEPGR</name>
<protein>
    <submittedName>
        <fullName evidence="1">Uncharacterized protein</fullName>
    </submittedName>
</protein>
<comment type="caution">
    <text evidence="1">The sequence shown here is derived from an EMBL/GenBank/DDBJ whole genome shotgun (WGS) entry which is preliminary data.</text>
</comment>
<keyword evidence="2" id="KW-1185">Reference proteome</keyword>
<reference evidence="1" key="1">
    <citation type="submission" date="2023-05" db="EMBL/GenBank/DDBJ databases">
        <title>Nepenthes gracilis genome sequencing.</title>
        <authorList>
            <person name="Fukushima K."/>
        </authorList>
    </citation>
    <scope>NUCLEOTIDE SEQUENCE</scope>
    <source>
        <strain evidence="1">SING2019-196</strain>
    </source>
</reference>
<organism evidence="1 2">
    <name type="scientific">Nepenthes gracilis</name>
    <name type="common">Slender pitcher plant</name>
    <dbReference type="NCBI Taxonomy" id="150966"/>
    <lineage>
        <taxon>Eukaryota</taxon>
        <taxon>Viridiplantae</taxon>
        <taxon>Streptophyta</taxon>
        <taxon>Embryophyta</taxon>
        <taxon>Tracheophyta</taxon>
        <taxon>Spermatophyta</taxon>
        <taxon>Magnoliopsida</taxon>
        <taxon>eudicotyledons</taxon>
        <taxon>Gunneridae</taxon>
        <taxon>Pentapetalae</taxon>
        <taxon>Caryophyllales</taxon>
        <taxon>Nepenthaceae</taxon>
        <taxon>Nepenthes</taxon>
    </lineage>
</organism>
<accession>A0AAD3SVX2</accession>
<evidence type="ECO:0000313" key="1">
    <source>
        <dbReference type="EMBL" id="GMH16971.1"/>
    </source>
</evidence>
<dbReference type="EMBL" id="BSYO01000017">
    <property type="protein sequence ID" value="GMH16971.1"/>
    <property type="molecule type" value="Genomic_DNA"/>
</dbReference>
<dbReference type="Proteomes" id="UP001279734">
    <property type="component" value="Unassembled WGS sequence"/>
</dbReference>
<proteinExistence type="predicted"/>
<dbReference type="AlphaFoldDB" id="A0AAD3SVX2"/>
<evidence type="ECO:0000313" key="2">
    <source>
        <dbReference type="Proteomes" id="UP001279734"/>
    </source>
</evidence>
<gene>
    <name evidence="1" type="ORF">Nepgr_018812</name>
</gene>